<evidence type="ECO:0000313" key="2">
    <source>
        <dbReference type="EMBL" id="KIM19724.1"/>
    </source>
</evidence>
<feature type="domain" description="Protein kinase" evidence="1">
    <location>
        <begin position="1"/>
        <end position="249"/>
    </location>
</feature>
<sequence length="249" mass="27744">IAIKVIKSTGAHDTVKRKLLREMTVWSKADHPNIYPFFGHATDAAFGPFGALISPWCPDGDAKKFLDENGEQMSMIERIALWKGVIDGVTYLHSQKPPIVHGDLKPGNILMDGNQVPRICDFGLARVFSEELETGMTTTSEHTGTARYLSPELVNSETSVPPTLASDVYALGSLGLEFIYLQKPYCQHTNNLRGQIFRDMRRGIPPASSIPPGNWSSRRIWHLLVTCWESKPSSRPLAPTIGRMLMRID</sequence>
<dbReference type="InterPro" id="IPR000719">
    <property type="entry name" value="Prot_kinase_dom"/>
</dbReference>
<gene>
    <name evidence="2" type="ORF">M408DRAFT_57582</name>
</gene>
<dbReference type="SMART" id="SM00220">
    <property type="entry name" value="S_TKc"/>
    <property type="match status" value="1"/>
</dbReference>
<dbReference type="GO" id="GO:0004674">
    <property type="term" value="F:protein serine/threonine kinase activity"/>
    <property type="evidence" value="ECO:0007669"/>
    <property type="project" value="TreeGrafter"/>
</dbReference>
<dbReference type="PIRSF" id="PIRSF000654">
    <property type="entry name" value="Integrin-linked_kinase"/>
    <property type="match status" value="1"/>
</dbReference>
<protein>
    <recommendedName>
        <fullName evidence="1">Protein kinase domain-containing protein</fullName>
    </recommendedName>
</protein>
<dbReference type="GO" id="GO:0005524">
    <property type="term" value="F:ATP binding"/>
    <property type="evidence" value="ECO:0007669"/>
    <property type="project" value="InterPro"/>
</dbReference>
<evidence type="ECO:0000259" key="1">
    <source>
        <dbReference type="PROSITE" id="PS50011"/>
    </source>
</evidence>
<name>A0A0C3AI22_SERVB</name>
<evidence type="ECO:0000313" key="3">
    <source>
        <dbReference type="Proteomes" id="UP000054097"/>
    </source>
</evidence>
<dbReference type="PANTHER" id="PTHR44329">
    <property type="entry name" value="SERINE/THREONINE-PROTEIN KINASE TNNI3K-RELATED"/>
    <property type="match status" value="1"/>
</dbReference>
<dbReference type="Pfam" id="PF00069">
    <property type="entry name" value="Pkinase"/>
    <property type="match status" value="1"/>
</dbReference>
<reference evidence="2 3" key="1">
    <citation type="submission" date="2014-04" db="EMBL/GenBank/DDBJ databases">
        <authorList>
            <consortium name="DOE Joint Genome Institute"/>
            <person name="Kuo A."/>
            <person name="Zuccaro A."/>
            <person name="Kohler A."/>
            <person name="Nagy L.G."/>
            <person name="Floudas D."/>
            <person name="Copeland A."/>
            <person name="Barry K.W."/>
            <person name="Cichocki N."/>
            <person name="Veneault-Fourrey C."/>
            <person name="LaButti K."/>
            <person name="Lindquist E.A."/>
            <person name="Lipzen A."/>
            <person name="Lundell T."/>
            <person name="Morin E."/>
            <person name="Murat C."/>
            <person name="Sun H."/>
            <person name="Tunlid A."/>
            <person name="Henrissat B."/>
            <person name="Grigoriev I.V."/>
            <person name="Hibbett D.S."/>
            <person name="Martin F."/>
            <person name="Nordberg H.P."/>
            <person name="Cantor M.N."/>
            <person name="Hua S.X."/>
        </authorList>
    </citation>
    <scope>NUCLEOTIDE SEQUENCE [LARGE SCALE GENOMIC DNA]</scope>
    <source>
        <strain evidence="2 3">MAFF 305830</strain>
    </source>
</reference>
<accession>A0A0C3AI22</accession>
<dbReference type="HOGENOM" id="CLU_000288_7_18_1"/>
<dbReference type="AlphaFoldDB" id="A0A0C3AI22"/>
<keyword evidence="3" id="KW-1185">Reference proteome</keyword>
<organism evidence="2 3">
    <name type="scientific">Serendipita vermifera MAFF 305830</name>
    <dbReference type="NCBI Taxonomy" id="933852"/>
    <lineage>
        <taxon>Eukaryota</taxon>
        <taxon>Fungi</taxon>
        <taxon>Dikarya</taxon>
        <taxon>Basidiomycota</taxon>
        <taxon>Agaricomycotina</taxon>
        <taxon>Agaricomycetes</taxon>
        <taxon>Sebacinales</taxon>
        <taxon>Serendipitaceae</taxon>
        <taxon>Serendipita</taxon>
    </lineage>
</organism>
<dbReference type="Proteomes" id="UP000054097">
    <property type="component" value="Unassembled WGS sequence"/>
</dbReference>
<dbReference type="PANTHER" id="PTHR44329:SF214">
    <property type="entry name" value="PROTEIN KINASE DOMAIN-CONTAINING PROTEIN"/>
    <property type="match status" value="1"/>
</dbReference>
<proteinExistence type="predicted"/>
<dbReference type="STRING" id="933852.A0A0C3AI22"/>
<dbReference type="EMBL" id="KN824563">
    <property type="protein sequence ID" value="KIM19724.1"/>
    <property type="molecule type" value="Genomic_DNA"/>
</dbReference>
<feature type="non-terminal residue" evidence="2">
    <location>
        <position position="1"/>
    </location>
</feature>
<dbReference type="InterPro" id="IPR008271">
    <property type="entry name" value="Ser/Thr_kinase_AS"/>
</dbReference>
<feature type="non-terminal residue" evidence="2">
    <location>
        <position position="249"/>
    </location>
</feature>
<dbReference type="PROSITE" id="PS00108">
    <property type="entry name" value="PROTEIN_KINASE_ST"/>
    <property type="match status" value="1"/>
</dbReference>
<dbReference type="OrthoDB" id="4062651at2759"/>
<dbReference type="Gene3D" id="1.10.510.10">
    <property type="entry name" value="Transferase(Phosphotransferase) domain 1"/>
    <property type="match status" value="1"/>
</dbReference>
<reference evidence="3" key="2">
    <citation type="submission" date="2015-01" db="EMBL/GenBank/DDBJ databases">
        <title>Evolutionary Origins and Diversification of the Mycorrhizal Mutualists.</title>
        <authorList>
            <consortium name="DOE Joint Genome Institute"/>
            <consortium name="Mycorrhizal Genomics Consortium"/>
            <person name="Kohler A."/>
            <person name="Kuo A."/>
            <person name="Nagy L.G."/>
            <person name="Floudas D."/>
            <person name="Copeland A."/>
            <person name="Barry K.W."/>
            <person name="Cichocki N."/>
            <person name="Veneault-Fourrey C."/>
            <person name="LaButti K."/>
            <person name="Lindquist E.A."/>
            <person name="Lipzen A."/>
            <person name="Lundell T."/>
            <person name="Morin E."/>
            <person name="Murat C."/>
            <person name="Riley R."/>
            <person name="Ohm R."/>
            <person name="Sun H."/>
            <person name="Tunlid A."/>
            <person name="Henrissat B."/>
            <person name="Grigoriev I.V."/>
            <person name="Hibbett D.S."/>
            <person name="Martin F."/>
        </authorList>
    </citation>
    <scope>NUCLEOTIDE SEQUENCE [LARGE SCALE GENOMIC DNA]</scope>
    <source>
        <strain evidence="3">MAFF 305830</strain>
    </source>
</reference>
<dbReference type="PROSITE" id="PS50011">
    <property type="entry name" value="PROTEIN_KINASE_DOM"/>
    <property type="match status" value="1"/>
</dbReference>
<dbReference type="SUPFAM" id="SSF56112">
    <property type="entry name" value="Protein kinase-like (PK-like)"/>
    <property type="match status" value="1"/>
</dbReference>
<dbReference type="InterPro" id="IPR011009">
    <property type="entry name" value="Kinase-like_dom_sf"/>
</dbReference>
<dbReference type="InterPro" id="IPR051681">
    <property type="entry name" value="Ser/Thr_Kinases-Pseudokinases"/>
</dbReference>